<gene>
    <name evidence="1" type="ORF">PAT3040_04114</name>
</gene>
<proteinExistence type="predicted"/>
<reference evidence="1 2" key="1">
    <citation type="submission" date="2017-08" db="EMBL/GenBank/DDBJ databases">
        <title>Substantial Increase in Enzyme Production by Combined Drug-Resistance Mutations in Paenibacillus agaridevorans.</title>
        <authorList>
            <person name="Tanaka Y."/>
            <person name="Funane K."/>
            <person name="Hosaka T."/>
            <person name="Shiwa Y."/>
            <person name="Fujita N."/>
            <person name="Miyazaki T."/>
            <person name="Yoshikawa H."/>
            <person name="Murakami K."/>
            <person name="Kasahara K."/>
            <person name="Inaoka T."/>
            <person name="Hiraga Y."/>
            <person name="Ochi K."/>
        </authorList>
    </citation>
    <scope>NUCLEOTIDE SEQUENCE [LARGE SCALE GENOMIC DNA]</scope>
    <source>
        <strain evidence="1 2">T-3040</strain>
    </source>
</reference>
<dbReference type="RefSeq" id="WP_181376753.1">
    <property type="nucleotide sequence ID" value="NZ_BDQX01000231.1"/>
</dbReference>
<protein>
    <submittedName>
        <fullName evidence="1">Uncharacterized protein</fullName>
    </submittedName>
</protein>
<accession>A0A2R5EWN4</accession>
<keyword evidence="2" id="KW-1185">Reference proteome</keyword>
<dbReference type="AlphaFoldDB" id="A0A2R5EWN4"/>
<comment type="caution">
    <text evidence="1">The sequence shown here is derived from an EMBL/GenBank/DDBJ whole genome shotgun (WGS) entry which is preliminary data.</text>
</comment>
<evidence type="ECO:0000313" key="2">
    <source>
        <dbReference type="Proteomes" id="UP000245202"/>
    </source>
</evidence>
<name>A0A2R5EWN4_9BACL</name>
<evidence type="ECO:0000313" key="1">
    <source>
        <dbReference type="EMBL" id="GBG09468.1"/>
    </source>
</evidence>
<organism evidence="1 2">
    <name type="scientific">Paenibacillus agaridevorans</name>
    <dbReference type="NCBI Taxonomy" id="171404"/>
    <lineage>
        <taxon>Bacteria</taxon>
        <taxon>Bacillati</taxon>
        <taxon>Bacillota</taxon>
        <taxon>Bacilli</taxon>
        <taxon>Bacillales</taxon>
        <taxon>Paenibacillaceae</taxon>
        <taxon>Paenibacillus</taxon>
    </lineage>
</organism>
<dbReference type="Proteomes" id="UP000245202">
    <property type="component" value="Unassembled WGS sequence"/>
</dbReference>
<dbReference type="EMBL" id="BDQX01000231">
    <property type="protein sequence ID" value="GBG09468.1"/>
    <property type="molecule type" value="Genomic_DNA"/>
</dbReference>
<sequence>MDAAIYPNEITKLHETTDVKEVNEMLEDGWILYSVTRGNLKFSYLLVRI</sequence>